<feature type="compositionally biased region" description="Basic and acidic residues" evidence="1">
    <location>
        <begin position="358"/>
        <end position="379"/>
    </location>
</feature>
<evidence type="ECO:0000313" key="3">
    <source>
        <dbReference type="EMBL" id="SER30888.1"/>
    </source>
</evidence>
<dbReference type="AlphaFoldDB" id="A0A1H9N4T2"/>
<feature type="region of interest" description="Disordered" evidence="1">
    <location>
        <begin position="327"/>
        <end position="417"/>
    </location>
</feature>
<accession>A0A1H9N4T2</accession>
<gene>
    <name evidence="3" type="ORF">SAMN05216522_1236</name>
</gene>
<feature type="region of interest" description="Disordered" evidence="1">
    <location>
        <begin position="141"/>
        <end position="170"/>
    </location>
</feature>
<evidence type="ECO:0000256" key="1">
    <source>
        <dbReference type="SAM" id="MobiDB-lite"/>
    </source>
</evidence>
<feature type="compositionally biased region" description="Basic and acidic residues" evidence="1">
    <location>
        <begin position="270"/>
        <end position="286"/>
    </location>
</feature>
<name>A0A1H9N4T2_9GAMM</name>
<feature type="compositionally biased region" description="Basic and acidic residues" evidence="1">
    <location>
        <begin position="150"/>
        <end position="164"/>
    </location>
</feature>
<feature type="region of interest" description="Disordered" evidence="1">
    <location>
        <begin position="270"/>
        <end position="299"/>
    </location>
</feature>
<dbReference type="Proteomes" id="UP000242515">
    <property type="component" value="Unassembled WGS sequence"/>
</dbReference>
<feature type="compositionally biased region" description="Polar residues" evidence="1">
    <location>
        <begin position="381"/>
        <end position="396"/>
    </location>
</feature>
<feature type="compositionally biased region" description="Basic and acidic residues" evidence="1">
    <location>
        <begin position="404"/>
        <end position="417"/>
    </location>
</feature>
<evidence type="ECO:0000313" key="4">
    <source>
        <dbReference type="Proteomes" id="UP000242515"/>
    </source>
</evidence>
<dbReference type="InterPro" id="IPR005094">
    <property type="entry name" value="Endonuclease_MobA/VirD2"/>
</dbReference>
<feature type="compositionally biased region" description="Polar residues" evidence="1">
    <location>
        <begin position="498"/>
        <end position="508"/>
    </location>
</feature>
<protein>
    <submittedName>
        <fullName evidence="3">Relaxase/Mobilisation nuclease domain-containing protein</fullName>
    </submittedName>
</protein>
<evidence type="ECO:0000259" key="2">
    <source>
        <dbReference type="Pfam" id="PF03432"/>
    </source>
</evidence>
<feature type="compositionally biased region" description="Polar residues" evidence="1">
    <location>
        <begin position="342"/>
        <end position="351"/>
    </location>
</feature>
<dbReference type="EMBL" id="FOGC01000023">
    <property type="protein sequence ID" value="SER30888.1"/>
    <property type="molecule type" value="Genomic_DNA"/>
</dbReference>
<keyword evidence="4" id="KW-1185">Reference proteome</keyword>
<feature type="domain" description="MobA/VirD2-like nuclease" evidence="2">
    <location>
        <begin position="51"/>
        <end position="126"/>
    </location>
</feature>
<dbReference type="STRING" id="988801.SAMN05216522_1236"/>
<reference evidence="4" key="1">
    <citation type="submission" date="2016-10" db="EMBL/GenBank/DDBJ databases">
        <authorList>
            <person name="Varghese N."/>
            <person name="Submissions S."/>
        </authorList>
    </citation>
    <scope>NUCLEOTIDE SEQUENCE [LARGE SCALE GENOMIC DNA]</scope>
    <source>
        <strain evidence="4">8N4</strain>
    </source>
</reference>
<proteinExistence type="predicted"/>
<feature type="region of interest" description="Disordered" evidence="1">
    <location>
        <begin position="447"/>
        <end position="508"/>
    </location>
</feature>
<organism evidence="3 4">
    <name type="scientific">Rosenbergiella nectarea</name>
    <dbReference type="NCBI Taxonomy" id="988801"/>
    <lineage>
        <taxon>Bacteria</taxon>
        <taxon>Pseudomonadati</taxon>
        <taxon>Pseudomonadota</taxon>
        <taxon>Gammaproteobacteria</taxon>
        <taxon>Enterobacterales</taxon>
        <taxon>Erwiniaceae</taxon>
        <taxon>Rosenbergiella</taxon>
    </lineage>
</organism>
<dbReference type="Pfam" id="PF03432">
    <property type="entry name" value="Relaxase"/>
    <property type="match status" value="1"/>
</dbReference>
<sequence>MIVKFNSRGAGAGSGPVDYLLGKERNREQAKTLRGDPERVKTLIDTCDFARTYTSGVLSFEEKDLPDADKQQLMDELEQTLLPGLDKDQYSILWVEHQDKGRLELNFVIPNIELHSGKRLQPYYDRADRPRVNAWQTLTNDRLGLSDPNDPERRRELTPGRDLPKNSQKAAESITAGLSHLAMQGLIRNRQDVITTLESAGMTIARETKSSISIASPDGGKNLRLKGALYERDFRFSESLRGELEAASTTYRDARESRISEAERCYQRGTELKREEYQQRYPRRDPTTPTAPENPLSAGNETVVDWPVIHRLDLRWSDRRHLLVSEPATRRDTGQRAESGGTELQNWQGNSGNAGNGGRERYLLHPITEERQQRRDLSVEKFSSASEISSQITPESSPEPLSDDLTHLGKESHDRDRKTLVERIRALTGRLKDTAASLTRQFQEFTGHVRENTARESSLSQSLHEAEPASRGLEQASERLEQHSQSLSQTVDAKERTQNQSQSRGMSM</sequence>